<sequence length="317" mass="37398">MEDLSFNLKQLKIIQRIKTEVNINLTAKKLYLSQSSLIAQIKNLEQNTYSKILIRKKNQLYLTNEGELILDYAKKILALCTETDKAILYLKKIKKFSLKIGSTKTIGKSFSLKLIDLFCKRYYYTNIQLQIYFTEKISWDILNGRIDMGIVFHDEVPKNLYSHFYMTPYFQEKMVLLLPKSPKWATNINKFNLDKLNFITLKHYFPERKLMEKIAKRLNINLKELKIKLELNSIEAIKRSVKHGLGVAFLSTTVIKDELYSKFFHSVSIEDIINTNKQFTIIVNMKNNVSYLSGQFYNYCFMIAKTNLYNKFINLDY</sequence>
<evidence type="ECO:0000256" key="1">
    <source>
        <dbReference type="ARBA" id="ARBA00003782"/>
    </source>
</evidence>
<dbReference type="EMBL" id="KU164872">
    <property type="protein sequence ID" value="ANS57691.1"/>
    <property type="molecule type" value="Genomic_DNA"/>
</dbReference>
<feature type="domain" description="HTH lysR-type" evidence="8">
    <location>
        <begin position="6"/>
        <end position="63"/>
    </location>
</feature>
<evidence type="ECO:0000259" key="8">
    <source>
        <dbReference type="PROSITE" id="PS50931"/>
    </source>
</evidence>
<keyword evidence="9" id="KW-0934">Plastid</keyword>
<dbReference type="SUPFAM" id="SSF53850">
    <property type="entry name" value="Periplasmic binding protein-like II"/>
    <property type="match status" value="1"/>
</dbReference>
<dbReference type="GO" id="GO:0000976">
    <property type="term" value="F:transcription cis-regulatory region binding"/>
    <property type="evidence" value="ECO:0007669"/>
    <property type="project" value="TreeGrafter"/>
</dbReference>
<dbReference type="GeneID" id="30512149"/>
<evidence type="ECO:0000256" key="7">
    <source>
        <dbReference type="SAM" id="Coils"/>
    </source>
</evidence>
<evidence type="ECO:0000313" key="9">
    <source>
        <dbReference type="EMBL" id="ANS57547.1"/>
    </source>
</evidence>
<keyword evidence="9" id="KW-0150">Chloroplast</keyword>
<dbReference type="Gene3D" id="3.40.190.290">
    <property type="match status" value="1"/>
</dbReference>
<keyword evidence="4" id="KW-0805">Transcription regulation</keyword>
<comment type="function">
    <text evidence="1">Trans-acting transcriptional regulator of RuBisCO genes (rbcL and rbcS) expression.</text>
</comment>
<dbReference type="SUPFAM" id="SSF46785">
    <property type="entry name" value="Winged helix' DNA-binding domain"/>
    <property type="match status" value="1"/>
</dbReference>
<dbReference type="AlphaFoldDB" id="A0A1I9LVC7"/>
<keyword evidence="6" id="KW-0804">Transcription</keyword>
<geneLocation type="chloroplast" evidence="9"/>
<evidence type="ECO:0000256" key="6">
    <source>
        <dbReference type="ARBA" id="ARBA00023163"/>
    </source>
</evidence>
<keyword evidence="7" id="KW-0175">Coiled coil</keyword>
<feature type="coiled-coil region" evidence="7">
    <location>
        <begin position="208"/>
        <end position="235"/>
    </location>
</feature>
<dbReference type="Pfam" id="PF00126">
    <property type="entry name" value="HTH_1"/>
    <property type="match status" value="1"/>
</dbReference>
<dbReference type="GO" id="GO:0003700">
    <property type="term" value="F:DNA-binding transcription factor activity"/>
    <property type="evidence" value="ECO:0007669"/>
    <property type="project" value="InterPro"/>
</dbReference>
<evidence type="ECO:0000313" key="10">
    <source>
        <dbReference type="EMBL" id="ANS57691.1"/>
    </source>
</evidence>
<name>A0A1I9LVC7_9PHAE</name>
<dbReference type="InterPro" id="IPR036390">
    <property type="entry name" value="WH_DNA-bd_sf"/>
</dbReference>
<dbReference type="PANTHER" id="PTHR30126:SF39">
    <property type="entry name" value="HTH-TYPE TRANSCRIPTIONAL REGULATOR CYSL"/>
    <property type="match status" value="1"/>
</dbReference>
<keyword evidence="5" id="KW-0238">DNA-binding</keyword>
<dbReference type="PROSITE" id="PS50931">
    <property type="entry name" value="HTH_LYSR"/>
    <property type="match status" value="1"/>
</dbReference>
<dbReference type="InterPro" id="IPR000847">
    <property type="entry name" value="LysR_HTH_N"/>
</dbReference>
<organism evidence="9">
    <name type="scientific">Pleurocladia lacustris</name>
    <dbReference type="NCBI Taxonomy" id="246121"/>
    <lineage>
        <taxon>Eukaryota</taxon>
        <taxon>Sar</taxon>
        <taxon>Stramenopiles</taxon>
        <taxon>Ochrophyta</taxon>
        <taxon>PX clade</taxon>
        <taxon>Phaeophyceae</taxon>
        <taxon>Ectocarpales</taxon>
        <taxon>Chordariaceae</taxon>
        <taxon>Pleurocladia</taxon>
    </lineage>
</organism>
<evidence type="ECO:0000256" key="5">
    <source>
        <dbReference type="ARBA" id="ARBA00023125"/>
    </source>
</evidence>
<comment type="similarity">
    <text evidence="2">Belongs to the LysR transcriptional regulatory family.</text>
</comment>
<dbReference type="InterPro" id="IPR036388">
    <property type="entry name" value="WH-like_DNA-bd_sf"/>
</dbReference>
<evidence type="ECO:0000256" key="4">
    <source>
        <dbReference type="ARBA" id="ARBA00023015"/>
    </source>
</evidence>
<reference evidence="9" key="1">
    <citation type="submission" date="2015-11" db="EMBL/GenBank/DDBJ databases">
        <title>Complete mitochondrial and plastid genomes of the freshwater brown alga Pleurocladia lacustris A. Braun and its phylogenetic placement in the Phaeophyceae.</title>
        <authorList>
            <person name="Wang X."/>
            <person name="Wehr J.D."/>
            <person name="Karol K.G."/>
        </authorList>
    </citation>
    <scope>NUCLEOTIDE SEQUENCE</scope>
    <source>
        <strain evidence="9">Sa2</strain>
        <strain evidence="10">SAG 25.93</strain>
    </source>
</reference>
<evidence type="ECO:0000256" key="3">
    <source>
        <dbReference type="ARBA" id="ARBA00018907"/>
    </source>
</evidence>
<protein>
    <recommendedName>
        <fullName evidence="3">Probable RuBisCO transcriptional regulator</fullName>
    </recommendedName>
</protein>
<dbReference type="Gene3D" id="1.10.10.10">
    <property type="entry name" value="Winged helix-like DNA-binding domain superfamily/Winged helix DNA-binding domain"/>
    <property type="match status" value="1"/>
</dbReference>
<dbReference type="PANTHER" id="PTHR30126">
    <property type="entry name" value="HTH-TYPE TRANSCRIPTIONAL REGULATOR"/>
    <property type="match status" value="1"/>
</dbReference>
<dbReference type="InterPro" id="IPR005119">
    <property type="entry name" value="LysR_subst-bd"/>
</dbReference>
<evidence type="ECO:0000256" key="2">
    <source>
        <dbReference type="ARBA" id="ARBA00009437"/>
    </source>
</evidence>
<dbReference type="EMBL" id="KU164871">
    <property type="protein sequence ID" value="ANS57547.1"/>
    <property type="molecule type" value="Genomic_DNA"/>
</dbReference>
<dbReference type="RefSeq" id="YP_009326967.1">
    <property type="nucleotide sequence ID" value="NC_032045.1"/>
</dbReference>
<proteinExistence type="inferred from homology"/>
<accession>A0A1I9LVC7</accession>
<dbReference type="Pfam" id="PF03466">
    <property type="entry name" value="LysR_substrate"/>
    <property type="match status" value="1"/>
</dbReference>